<evidence type="ECO:0000313" key="4">
    <source>
        <dbReference type="EMBL" id="AWK75385.1"/>
    </source>
</evidence>
<dbReference type="PROSITE" id="PS51257">
    <property type="entry name" value="PROKAR_LIPOPROTEIN"/>
    <property type="match status" value="1"/>
</dbReference>
<evidence type="ECO:0000256" key="1">
    <source>
        <dbReference type="SAM" id="MobiDB-lite"/>
    </source>
</evidence>
<feature type="chain" id="PRO_5015583653" evidence="2">
    <location>
        <begin position="31"/>
        <end position="212"/>
    </location>
</feature>
<reference evidence="4 5" key="1">
    <citation type="submission" date="2017-05" db="EMBL/GenBank/DDBJ databases">
        <title>Isolation of Rhodococcus sp. S2-17 biodegrading of BP-3.</title>
        <authorList>
            <person name="Lee Y."/>
            <person name="Kim K.H."/>
            <person name="Chun B.H."/>
            <person name="Jung H.S."/>
            <person name="Jeon C.O."/>
        </authorList>
    </citation>
    <scope>NUCLEOTIDE SEQUENCE [LARGE SCALE GENOMIC DNA]</scope>
    <source>
        <strain evidence="4 5">S2-17</strain>
    </source>
</reference>
<feature type="domain" description="PepSY" evidence="3">
    <location>
        <begin position="73"/>
        <end position="130"/>
    </location>
</feature>
<proteinExistence type="predicted"/>
<evidence type="ECO:0000259" key="3">
    <source>
        <dbReference type="Pfam" id="PF03413"/>
    </source>
</evidence>
<gene>
    <name evidence="4" type="ORF">CBI38_06640</name>
</gene>
<dbReference type="OrthoDB" id="4485672at2"/>
<dbReference type="KEGG" id="roz:CBI38_06640"/>
<name>A0A2S2C3E1_9NOCA</name>
<keyword evidence="5" id="KW-1185">Reference proteome</keyword>
<evidence type="ECO:0000256" key="2">
    <source>
        <dbReference type="SAM" id="SignalP"/>
    </source>
</evidence>
<feature type="region of interest" description="Disordered" evidence="1">
    <location>
        <begin position="27"/>
        <end position="73"/>
    </location>
</feature>
<dbReference type="InterPro" id="IPR025711">
    <property type="entry name" value="PepSY"/>
</dbReference>
<keyword evidence="2" id="KW-0732">Signal</keyword>
<accession>A0A2S2C3E1</accession>
<organism evidence="4 5">
    <name type="scientific">Rhodococcus oxybenzonivorans</name>
    <dbReference type="NCBI Taxonomy" id="1990687"/>
    <lineage>
        <taxon>Bacteria</taxon>
        <taxon>Bacillati</taxon>
        <taxon>Actinomycetota</taxon>
        <taxon>Actinomycetes</taxon>
        <taxon>Mycobacteriales</taxon>
        <taxon>Nocardiaceae</taxon>
        <taxon>Rhodococcus</taxon>
    </lineage>
</organism>
<dbReference type="Gene3D" id="3.10.450.40">
    <property type="match status" value="2"/>
</dbReference>
<dbReference type="Proteomes" id="UP000245711">
    <property type="component" value="Chromosome"/>
</dbReference>
<feature type="signal peptide" evidence="2">
    <location>
        <begin position="1"/>
        <end position="30"/>
    </location>
</feature>
<dbReference type="Pfam" id="PF03413">
    <property type="entry name" value="PepSY"/>
    <property type="match status" value="2"/>
</dbReference>
<sequence>MTAKTVRGTSLTALAMASALLLGGCGSDSADDSGSQTSATAAVNTTDSATTTDSTTTTGAGTSPSGTAASTAVGKQQAEQIALATVPGGTVVSSEEVKRDGKTVWHVHIRDGRGWDYDVNVDAANGTVVSEDQDRDDDEAATTPSVPAASQAVTQQQAEQTALATVPGGTVVSSEEQQRDGKTVWHVHIRDGRGWDYDVNVDAATGVVVPDN</sequence>
<feature type="compositionally biased region" description="Low complexity" evidence="1">
    <location>
        <begin position="32"/>
        <end position="73"/>
    </location>
</feature>
<dbReference type="AlphaFoldDB" id="A0A2S2C3E1"/>
<evidence type="ECO:0000313" key="5">
    <source>
        <dbReference type="Proteomes" id="UP000245711"/>
    </source>
</evidence>
<protein>
    <submittedName>
        <fullName evidence="4">Peptidase</fullName>
    </submittedName>
</protein>
<feature type="domain" description="PepSY" evidence="3">
    <location>
        <begin position="153"/>
        <end position="208"/>
    </location>
</feature>
<dbReference type="EMBL" id="CP021354">
    <property type="protein sequence ID" value="AWK75385.1"/>
    <property type="molecule type" value="Genomic_DNA"/>
</dbReference>